<dbReference type="AlphaFoldDB" id="A0A6A7G0F0"/>
<accession>A0A6A7G0F0</accession>
<name>A0A6A7G0F0_9CRUS</name>
<sequence>MYVFLKLGHKARTNEEFCENTGQRKPSFAFMNQKFPRISEARLKAGIFDGPKIRELLKDHNFDESMEDNERKAWISFKSIITNFLGSHRSLDYERVVEELLQNFQALGARMSIKMHFLSSHLDYFPENCDDVSEEQEEQFHQDIRVMEERYQGRWDVNMLAHYCWCLKRDVPNVKRTRKSLQKPFMAH</sequence>
<proteinExistence type="evidence at transcript level"/>
<reference evidence="1" key="1">
    <citation type="submission" date="2017-11" db="EMBL/GenBank/DDBJ databases">
        <title>The sensing device of the deep-sea amphipod.</title>
        <authorList>
            <person name="Kobayashi H."/>
            <person name="Nagahama T."/>
            <person name="Arai W."/>
            <person name="Sasagawa Y."/>
            <person name="Umeda M."/>
            <person name="Hayashi T."/>
            <person name="Nikaido I."/>
            <person name="Watanabe H."/>
            <person name="Oguri K."/>
            <person name="Kitazato H."/>
            <person name="Fujioka K."/>
            <person name="Kido Y."/>
            <person name="Takami H."/>
        </authorList>
    </citation>
    <scope>NUCLEOTIDE SEQUENCE</scope>
    <source>
        <tissue evidence="1">Whole body</tissue>
    </source>
</reference>
<protein>
    <submittedName>
        <fullName evidence="1">Uncharacterized protein</fullName>
    </submittedName>
</protein>
<organism evidence="1">
    <name type="scientific">Hirondellea gigas</name>
    <dbReference type="NCBI Taxonomy" id="1518452"/>
    <lineage>
        <taxon>Eukaryota</taxon>
        <taxon>Metazoa</taxon>
        <taxon>Ecdysozoa</taxon>
        <taxon>Arthropoda</taxon>
        <taxon>Crustacea</taxon>
        <taxon>Multicrustacea</taxon>
        <taxon>Malacostraca</taxon>
        <taxon>Eumalacostraca</taxon>
        <taxon>Peracarida</taxon>
        <taxon>Amphipoda</taxon>
        <taxon>Amphilochidea</taxon>
        <taxon>Lysianassida</taxon>
        <taxon>Lysianassidira</taxon>
        <taxon>Lysianassoidea</taxon>
        <taxon>Lysianassidae</taxon>
        <taxon>Hirondellea</taxon>
    </lineage>
</organism>
<dbReference type="EMBL" id="IACT01004625">
    <property type="protein sequence ID" value="LAC23809.1"/>
    <property type="molecule type" value="mRNA"/>
</dbReference>
<evidence type="ECO:0000313" key="1">
    <source>
        <dbReference type="EMBL" id="LAC23809.1"/>
    </source>
</evidence>
<dbReference type="PANTHER" id="PTHR46114:SF1">
    <property type="entry name" value="ZAD DOMAIN-CONTAINING PROTEIN"/>
    <property type="match status" value="1"/>
</dbReference>
<dbReference type="PANTHER" id="PTHR46114">
    <property type="entry name" value="APPLE DOMAIN-CONTAINING PROTEIN"/>
    <property type="match status" value="1"/>
</dbReference>